<feature type="transmembrane region" description="Helical" evidence="1">
    <location>
        <begin position="67"/>
        <end position="89"/>
    </location>
</feature>
<dbReference type="Proteomes" id="UP000268093">
    <property type="component" value="Unassembled WGS sequence"/>
</dbReference>
<keyword evidence="1" id="KW-0812">Transmembrane</keyword>
<accession>A0A433DBX0</accession>
<dbReference type="SUPFAM" id="SSF55608">
    <property type="entry name" value="Homing endonucleases"/>
    <property type="match status" value="1"/>
</dbReference>
<evidence type="ECO:0000313" key="4">
    <source>
        <dbReference type="Proteomes" id="UP000268093"/>
    </source>
</evidence>
<comment type="caution">
    <text evidence="3">The sequence shown here is derived from an EMBL/GenBank/DDBJ whole genome shotgun (WGS) entry which is preliminary data.</text>
</comment>
<evidence type="ECO:0000259" key="2">
    <source>
        <dbReference type="Pfam" id="PF03161"/>
    </source>
</evidence>
<feature type="transmembrane region" description="Helical" evidence="1">
    <location>
        <begin position="27"/>
        <end position="47"/>
    </location>
</feature>
<dbReference type="Gene3D" id="3.10.28.10">
    <property type="entry name" value="Homing endonucleases"/>
    <property type="match status" value="1"/>
</dbReference>
<evidence type="ECO:0000313" key="3">
    <source>
        <dbReference type="EMBL" id="RUP48315.1"/>
    </source>
</evidence>
<dbReference type="Pfam" id="PF03161">
    <property type="entry name" value="LAGLIDADG_2"/>
    <property type="match status" value="1"/>
</dbReference>
<keyword evidence="1" id="KW-1133">Transmembrane helix</keyword>
<protein>
    <recommendedName>
        <fullName evidence="2">Homing endonuclease LAGLIDADG domain-containing protein</fullName>
    </recommendedName>
</protein>
<keyword evidence="4" id="KW-1185">Reference proteome</keyword>
<evidence type="ECO:0000256" key="1">
    <source>
        <dbReference type="SAM" id="Phobius"/>
    </source>
</evidence>
<reference evidence="3 4" key="1">
    <citation type="journal article" date="2018" name="New Phytol.">
        <title>Phylogenomics of Endogonaceae and evolution of mycorrhizas within Mucoromycota.</title>
        <authorList>
            <person name="Chang Y."/>
            <person name="Desiro A."/>
            <person name="Na H."/>
            <person name="Sandor L."/>
            <person name="Lipzen A."/>
            <person name="Clum A."/>
            <person name="Barry K."/>
            <person name="Grigoriev I.V."/>
            <person name="Martin F.M."/>
            <person name="Stajich J.E."/>
            <person name="Smith M.E."/>
            <person name="Bonito G."/>
            <person name="Spatafora J.W."/>
        </authorList>
    </citation>
    <scope>NUCLEOTIDE SEQUENCE [LARGE SCALE GENOMIC DNA]</scope>
    <source>
        <strain evidence="3 4">GMNB39</strain>
    </source>
</reference>
<dbReference type="InterPro" id="IPR004860">
    <property type="entry name" value="LAGLIDADG_dom"/>
</dbReference>
<name>A0A433DBX0_9FUNG</name>
<dbReference type="AlphaFoldDB" id="A0A433DBX0"/>
<sequence length="128" mass="14209">MNSNNTSLVPFGSNPSSNVGKPMFSRLVASMVILTPFVFGVVIGLLLSDGYLQFLNSRTAVNVALGISQSLAHFKYLWFVFTILAPYCISYPKFRSRTQASGTFYALDLRTRSYPALRQFIICFTSTA</sequence>
<organism evidence="3 4">
    <name type="scientific">Jimgerdemannia flammicorona</name>
    <dbReference type="NCBI Taxonomy" id="994334"/>
    <lineage>
        <taxon>Eukaryota</taxon>
        <taxon>Fungi</taxon>
        <taxon>Fungi incertae sedis</taxon>
        <taxon>Mucoromycota</taxon>
        <taxon>Mucoromycotina</taxon>
        <taxon>Endogonomycetes</taxon>
        <taxon>Endogonales</taxon>
        <taxon>Endogonaceae</taxon>
        <taxon>Jimgerdemannia</taxon>
    </lineage>
</organism>
<dbReference type="GO" id="GO:0004519">
    <property type="term" value="F:endonuclease activity"/>
    <property type="evidence" value="ECO:0007669"/>
    <property type="project" value="InterPro"/>
</dbReference>
<gene>
    <name evidence="3" type="ORF">BC936DRAFT_144719</name>
</gene>
<dbReference type="InterPro" id="IPR027434">
    <property type="entry name" value="Homing_endonucl"/>
</dbReference>
<dbReference type="OrthoDB" id="3251721at2759"/>
<keyword evidence="1" id="KW-0472">Membrane</keyword>
<dbReference type="EMBL" id="RBNI01003479">
    <property type="protein sequence ID" value="RUP48315.1"/>
    <property type="molecule type" value="Genomic_DNA"/>
</dbReference>
<proteinExistence type="predicted"/>
<feature type="domain" description="Homing endonuclease LAGLIDADG" evidence="2">
    <location>
        <begin position="40"/>
        <end position="120"/>
    </location>
</feature>